<sequence length="171" mass="18219">MEREMERGPAWEQTPGCGARTGVRKPSTAGGRFPCARSSRVSAAENGPVPLPREARLSPTSGCADAPWRRRSPACMRPLLEPAQALLSLLSSVGAAPAFGVWFVCLHLRSLWGMHPFLALVWAGPSLTHPLTGIPPEGVHGLAVRSQQGPSPQSGCQRPDVCVFLLLGCSY</sequence>
<dbReference type="AlphaFoldDB" id="A0A7J7VYP6"/>
<accession>A0A7J7VYP6</accession>
<evidence type="ECO:0000256" key="1">
    <source>
        <dbReference type="SAM" id="MobiDB-lite"/>
    </source>
</evidence>
<protein>
    <submittedName>
        <fullName evidence="2">Uncharacterized protein</fullName>
    </submittedName>
</protein>
<evidence type="ECO:0000313" key="3">
    <source>
        <dbReference type="Proteomes" id="UP000527355"/>
    </source>
</evidence>
<proteinExistence type="predicted"/>
<gene>
    <name evidence="2" type="ORF">mMyoMyo1_012194</name>
</gene>
<keyword evidence="3" id="KW-1185">Reference proteome</keyword>
<dbReference type="Proteomes" id="UP000527355">
    <property type="component" value="Unassembled WGS sequence"/>
</dbReference>
<reference evidence="2 3" key="1">
    <citation type="journal article" date="2020" name="Nature">
        <title>Six reference-quality genomes reveal evolution of bat adaptations.</title>
        <authorList>
            <person name="Jebb D."/>
            <person name="Huang Z."/>
            <person name="Pippel M."/>
            <person name="Hughes G.M."/>
            <person name="Lavrichenko K."/>
            <person name="Devanna P."/>
            <person name="Winkler S."/>
            <person name="Jermiin L.S."/>
            <person name="Skirmuntt E.C."/>
            <person name="Katzourakis A."/>
            <person name="Burkitt-Gray L."/>
            <person name="Ray D.A."/>
            <person name="Sullivan K.A.M."/>
            <person name="Roscito J.G."/>
            <person name="Kirilenko B.M."/>
            <person name="Davalos L.M."/>
            <person name="Corthals A.P."/>
            <person name="Power M.L."/>
            <person name="Jones G."/>
            <person name="Ransome R.D."/>
            <person name="Dechmann D.K.N."/>
            <person name="Locatelli A.G."/>
            <person name="Puechmaille S.J."/>
            <person name="Fedrigo O."/>
            <person name="Jarvis E.D."/>
            <person name="Hiller M."/>
            <person name="Vernes S.C."/>
            <person name="Myers E.W."/>
            <person name="Teeling E.C."/>
        </authorList>
    </citation>
    <scope>NUCLEOTIDE SEQUENCE [LARGE SCALE GENOMIC DNA]</scope>
    <source>
        <strain evidence="2">MMyoMyo1</strain>
        <tissue evidence="2">Flight muscle</tissue>
    </source>
</reference>
<dbReference type="VEuPathDB" id="HostDB:GeneID_118663346"/>
<dbReference type="EMBL" id="JABWUV010000009">
    <property type="protein sequence ID" value="KAF6330183.1"/>
    <property type="molecule type" value="Genomic_DNA"/>
</dbReference>
<name>A0A7J7VYP6_MYOMY</name>
<organism evidence="2 3">
    <name type="scientific">Myotis myotis</name>
    <name type="common">Greater mouse-eared bat</name>
    <name type="synonym">Vespertilio myotis</name>
    <dbReference type="NCBI Taxonomy" id="51298"/>
    <lineage>
        <taxon>Eukaryota</taxon>
        <taxon>Metazoa</taxon>
        <taxon>Chordata</taxon>
        <taxon>Craniata</taxon>
        <taxon>Vertebrata</taxon>
        <taxon>Euteleostomi</taxon>
        <taxon>Mammalia</taxon>
        <taxon>Eutheria</taxon>
        <taxon>Laurasiatheria</taxon>
        <taxon>Chiroptera</taxon>
        <taxon>Yangochiroptera</taxon>
        <taxon>Vespertilionidae</taxon>
        <taxon>Myotis</taxon>
    </lineage>
</organism>
<comment type="caution">
    <text evidence="2">The sequence shown here is derived from an EMBL/GenBank/DDBJ whole genome shotgun (WGS) entry which is preliminary data.</text>
</comment>
<feature type="region of interest" description="Disordered" evidence="1">
    <location>
        <begin position="1"/>
        <end position="65"/>
    </location>
</feature>
<evidence type="ECO:0000313" key="2">
    <source>
        <dbReference type="EMBL" id="KAF6330183.1"/>
    </source>
</evidence>